<dbReference type="PROSITE" id="PS51257">
    <property type="entry name" value="PROKAR_LIPOPROTEIN"/>
    <property type="match status" value="1"/>
</dbReference>
<evidence type="ECO:0000259" key="1">
    <source>
        <dbReference type="PROSITE" id="PS50093"/>
    </source>
</evidence>
<reference evidence="2" key="1">
    <citation type="submission" date="2020-10" db="EMBL/GenBank/DDBJ databases">
        <authorList>
            <person name="Gilroy R."/>
        </authorList>
    </citation>
    <scope>NUCLEOTIDE SEQUENCE</scope>
    <source>
        <strain evidence="2">B1-3475</strain>
    </source>
</reference>
<dbReference type="AlphaFoldDB" id="A0A9D9HJT3"/>
<dbReference type="Proteomes" id="UP000823617">
    <property type="component" value="Unassembled WGS sequence"/>
</dbReference>
<dbReference type="InterPro" id="IPR035986">
    <property type="entry name" value="PKD_dom_sf"/>
</dbReference>
<feature type="domain" description="PKD" evidence="1">
    <location>
        <begin position="70"/>
        <end position="126"/>
    </location>
</feature>
<reference evidence="2" key="2">
    <citation type="journal article" date="2021" name="PeerJ">
        <title>Extensive microbial diversity within the chicken gut microbiome revealed by metagenomics and culture.</title>
        <authorList>
            <person name="Gilroy R."/>
            <person name="Ravi A."/>
            <person name="Getino M."/>
            <person name="Pursley I."/>
            <person name="Horton D.L."/>
            <person name="Alikhan N.F."/>
            <person name="Baker D."/>
            <person name="Gharbi K."/>
            <person name="Hall N."/>
            <person name="Watson M."/>
            <person name="Adriaenssens E.M."/>
            <person name="Foster-Nyarko E."/>
            <person name="Jarju S."/>
            <person name="Secka A."/>
            <person name="Antonio M."/>
            <person name="Oren A."/>
            <person name="Chaudhuri R.R."/>
            <person name="La Ragione R."/>
            <person name="Hildebrand F."/>
            <person name="Pallen M.J."/>
        </authorList>
    </citation>
    <scope>NUCLEOTIDE SEQUENCE</scope>
    <source>
        <strain evidence="2">B1-3475</strain>
    </source>
</reference>
<sequence length="145" mass="15615">MKISFYRIISAAAHAVIGASLFLLVPFSLAVSSCDLTIEPIKIENTGNGGDDDTDDDQEPVEVPVQKVLITFSGDTFTVPLVYGPDFSDGKIFWGDDSEEESYEEGASHTYPSAGEYVVTLEVPDAETIELKDLVGVSDIDLSGF</sequence>
<dbReference type="EMBL" id="JADIMK010000014">
    <property type="protein sequence ID" value="MBO8455153.1"/>
    <property type="molecule type" value="Genomic_DNA"/>
</dbReference>
<dbReference type="InterPro" id="IPR013783">
    <property type="entry name" value="Ig-like_fold"/>
</dbReference>
<gene>
    <name evidence="2" type="ORF">IAC08_01945</name>
</gene>
<accession>A0A9D9HJT3</accession>
<dbReference type="CDD" id="cd00146">
    <property type="entry name" value="PKD"/>
    <property type="match status" value="1"/>
</dbReference>
<dbReference type="InterPro" id="IPR000601">
    <property type="entry name" value="PKD_dom"/>
</dbReference>
<proteinExistence type="predicted"/>
<dbReference type="SUPFAM" id="SSF49299">
    <property type="entry name" value="PKD domain"/>
    <property type="match status" value="1"/>
</dbReference>
<organism evidence="2 3">
    <name type="scientific">Candidatus Cryptobacteroides intestinigallinarum</name>
    <dbReference type="NCBI Taxonomy" id="2840767"/>
    <lineage>
        <taxon>Bacteria</taxon>
        <taxon>Pseudomonadati</taxon>
        <taxon>Bacteroidota</taxon>
        <taxon>Bacteroidia</taxon>
        <taxon>Bacteroidales</taxon>
        <taxon>Candidatus Cryptobacteroides</taxon>
    </lineage>
</organism>
<dbReference type="PROSITE" id="PS50093">
    <property type="entry name" value="PKD"/>
    <property type="match status" value="1"/>
</dbReference>
<dbReference type="Pfam" id="PF00801">
    <property type="entry name" value="PKD"/>
    <property type="match status" value="1"/>
</dbReference>
<evidence type="ECO:0000313" key="2">
    <source>
        <dbReference type="EMBL" id="MBO8455153.1"/>
    </source>
</evidence>
<name>A0A9D9HJT3_9BACT</name>
<comment type="caution">
    <text evidence="2">The sequence shown here is derived from an EMBL/GenBank/DDBJ whole genome shotgun (WGS) entry which is preliminary data.</text>
</comment>
<evidence type="ECO:0000313" key="3">
    <source>
        <dbReference type="Proteomes" id="UP000823617"/>
    </source>
</evidence>
<dbReference type="Gene3D" id="2.60.40.10">
    <property type="entry name" value="Immunoglobulins"/>
    <property type="match status" value="1"/>
</dbReference>
<protein>
    <submittedName>
        <fullName evidence="2">PKD domain-containing protein</fullName>
    </submittedName>
</protein>